<dbReference type="EC" id="2.4.2.1" evidence="5"/>
<name>A4CJ72_ROBBH</name>
<dbReference type="OrthoDB" id="1523230at2"/>
<dbReference type="Gene3D" id="3.40.50.1580">
    <property type="entry name" value="Nucleoside phosphorylase domain"/>
    <property type="match status" value="1"/>
</dbReference>
<evidence type="ECO:0000259" key="6">
    <source>
        <dbReference type="Pfam" id="PF01048"/>
    </source>
</evidence>
<accession>A4CJ72</accession>
<protein>
    <recommendedName>
        <fullName evidence="5">Purine nucleoside phosphorylase</fullName>
        <ecNumber evidence="5">2.4.2.1</ecNumber>
    </recommendedName>
    <alternativeName>
        <fullName evidence="5">Inosine-guanosine phosphorylase</fullName>
    </alternativeName>
</protein>
<comment type="function">
    <text evidence="5">The purine nucleoside phosphorylases catalyze the phosphorolytic breakdown of the N-glycosidic bond in the beta-(deoxy)ribonucleoside molecules, with the formation of the corresponding free purine bases and pentose-1-phosphate.</text>
</comment>
<dbReference type="GO" id="GO:0009116">
    <property type="term" value="P:nucleoside metabolic process"/>
    <property type="evidence" value="ECO:0007669"/>
    <property type="project" value="InterPro"/>
</dbReference>
<dbReference type="NCBIfam" id="NF006054">
    <property type="entry name" value="PRK08202.1"/>
    <property type="match status" value="1"/>
</dbReference>
<dbReference type="HOGENOM" id="CLU_054456_1_2_10"/>
<dbReference type="eggNOG" id="COG0005">
    <property type="taxonomic scope" value="Bacteria"/>
</dbReference>
<dbReference type="CDD" id="cd09009">
    <property type="entry name" value="PNP-EcPNPII_like"/>
    <property type="match status" value="1"/>
</dbReference>
<dbReference type="RefSeq" id="WP_015753736.1">
    <property type="nucleotide sequence ID" value="NC_013222.1"/>
</dbReference>
<proteinExistence type="inferred from homology"/>
<dbReference type="InterPro" id="IPR000845">
    <property type="entry name" value="Nucleoside_phosphorylase_d"/>
</dbReference>
<dbReference type="NCBIfam" id="TIGR01700">
    <property type="entry name" value="PNPH"/>
    <property type="match status" value="1"/>
</dbReference>
<evidence type="ECO:0000256" key="2">
    <source>
        <dbReference type="ARBA" id="ARBA00006751"/>
    </source>
</evidence>
<dbReference type="EMBL" id="CP001712">
    <property type="protein sequence ID" value="EAR16980.1"/>
    <property type="molecule type" value="Genomic_DNA"/>
</dbReference>
<gene>
    <name evidence="7" type="ordered locus">RB2501_08760</name>
</gene>
<evidence type="ECO:0000256" key="3">
    <source>
        <dbReference type="ARBA" id="ARBA00022676"/>
    </source>
</evidence>
<dbReference type="NCBIfam" id="TIGR01697">
    <property type="entry name" value="PNPH-PUNA-XAPA"/>
    <property type="match status" value="1"/>
</dbReference>
<dbReference type="PANTHER" id="PTHR11904:SF9">
    <property type="entry name" value="PURINE NUCLEOSIDE PHOSPHORYLASE-RELATED"/>
    <property type="match status" value="1"/>
</dbReference>
<dbReference type="PANTHER" id="PTHR11904">
    <property type="entry name" value="METHYLTHIOADENOSINE/PURINE NUCLEOSIDE PHOSPHORYLASE"/>
    <property type="match status" value="1"/>
</dbReference>
<dbReference type="Pfam" id="PF01048">
    <property type="entry name" value="PNP_UDP_1"/>
    <property type="match status" value="1"/>
</dbReference>
<dbReference type="AlphaFoldDB" id="A4CJ72"/>
<dbReference type="GO" id="GO:0004731">
    <property type="term" value="F:purine-nucleoside phosphorylase activity"/>
    <property type="evidence" value="ECO:0007669"/>
    <property type="project" value="UniProtKB-EC"/>
</dbReference>
<organism evidence="7 8">
    <name type="scientific">Robiginitalea biformata (strain ATCC BAA-864 / DSM 15991 / KCTC 12146 / HTCC2501)</name>
    <dbReference type="NCBI Taxonomy" id="313596"/>
    <lineage>
        <taxon>Bacteria</taxon>
        <taxon>Pseudomonadati</taxon>
        <taxon>Bacteroidota</taxon>
        <taxon>Flavobacteriia</taxon>
        <taxon>Flavobacteriales</taxon>
        <taxon>Flavobacteriaceae</taxon>
        <taxon>Robiginitalea</taxon>
    </lineage>
</organism>
<sequence length="271" mass="29990">MTEKQLDKSVAYLKDRGFDNPEIGIVLGSGLGRMADELEDSRVAHYHNIPNFPLATVEFHSGKLFCGTIHGKKVVVMQGRFHLYEGYDFFDITYPIRVMERLGIRKLLISNAAGAVNLDFQKGDLMLITDHINLQGGSPLAFKNVADFGERFVDMSCPYDREMQGRIREIAKGTDCVLREGVYAAVFGPQLETRAEYRMLGRLGADAVGMSTVPEVIVANHLKLPVAAISVITDLGDPDNLEPVNVTEILAVAARAEPGLVRIMKELIREI</sequence>
<keyword evidence="3 5" id="KW-0328">Glycosyltransferase</keyword>
<dbReference type="SUPFAM" id="SSF53167">
    <property type="entry name" value="Purine and uridine phosphorylases"/>
    <property type="match status" value="1"/>
</dbReference>
<evidence type="ECO:0000256" key="1">
    <source>
        <dbReference type="ARBA" id="ARBA00005058"/>
    </source>
</evidence>
<comment type="similarity">
    <text evidence="2 5">Belongs to the PNP/MTAP phosphorylase family.</text>
</comment>
<dbReference type="GO" id="GO:0005737">
    <property type="term" value="C:cytoplasm"/>
    <property type="evidence" value="ECO:0007669"/>
    <property type="project" value="TreeGrafter"/>
</dbReference>
<dbReference type="InterPro" id="IPR011268">
    <property type="entry name" value="Purine_phosphorylase"/>
</dbReference>
<keyword evidence="8" id="KW-1185">Reference proteome</keyword>
<dbReference type="InterPro" id="IPR011270">
    <property type="entry name" value="Pur_Nuc_Pase_Ino/Guo-sp"/>
</dbReference>
<dbReference type="STRING" id="313596.RB2501_08760"/>
<evidence type="ECO:0000256" key="4">
    <source>
        <dbReference type="ARBA" id="ARBA00022679"/>
    </source>
</evidence>
<evidence type="ECO:0000256" key="5">
    <source>
        <dbReference type="PIRNR" id="PIRNR000477"/>
    </source>
</evidence>
<dbReference type="UniPathway" id="UPA00606"/>
<dbReference type="PIRSF" id="PIRSF000477">
    <property type="entry name" value="PurNPase"/>
    <property type="match status" value="1"/>
</dbReference>
<evidence type="ECO:0000313" key="7">
    <source>
        <dbReference type="EMBL" id="EAR16980.1"/>
    </source>
</evidence>
<evidence type="ECO:0000313" key="8">
    <source>
        <dbReference type="Proteomes" id="UP000009049"/>
    </source>
</evidence>
<dbReference type="KEGG" id="rbi:RB2501_08760"/>
<dbReference type="InterPro" id="IPR035994">
    <property type="entry name" value="Nucleoside_phosphorylase_sf"/>
</dbReference>
<reference evidence="7 8" key="1">
    <citation type="journal article" date="2009" name="J. Bacteriol.">
        <title>Complete genome sequence of Robiginitalea biformata HTCC2501.</title>
        <authorList>
            <person name="Oh H.M."/>
            <person name="Giovannoni S.J."/>
            <person name="Lee K."/>
            <person name="Ferriera S."/>
            <person name="Johnson J."/>
            <person name="Cho J.C."/>
        </authorList>
    </citation>
    <scope>NUCLEOTIDE SEQUENCE [LARGE SCALE GENOMIC DNA]</scope>
    <source>
        <strain evidence="8">ATCC BAA-864 / HTCC2501 / KCTC 12146</strain>
    </source>
</reference>
<comment type="pathway">
    <text evidence="1 5">Purine metabolism; purine nucleoside salvage.</text>
</comment>
<dbReference type="Proteomes" id="UP000009049">
    <property type="component" value="Chromosome"/>
</dbReference>
<keyword evidence="4 5" id="KW-0808">Transferase</keyword>
<feature type="domain" description="Nucleoside phosphorylase" evidence="6">
    <location>
        <begin position="22"/>
        <end position="269"/>
    </location>
</feature>